<evidence type="ECO:0000256" key="5">
    <source>
        <dbReference type="ARBA" id="ARBA00023136"/>
    </source>
</evidence>
<feature type="domain" description="ABC3 transporter permease C-terminal" evidence="7">
    <location>
        <begin position="692"/>
        <end position="790"/>
    </location>
</feature>
<evidence type="ECO:0000256" key="2">
    <source>
        <dbReference type="ARBA" id="ARBA00022475"/>
    </source>
</evidence>
<dbReference type="PROSITE" id="PS51257">
    <property type="entry name" value="PROKAR_LIPOPROTEIN"/>
    <property type="match status" value="1"/>
</dbReference>
<keyword evidence="10" id="KW-1185">Reference proteome</keyword>
<feature type="transmembrane region" description="Helical" evidence="6">
    <location>
        <begin position="284"/>
        <end position="306"/>
    </location>
</feature>
<accession>A0AA95NHZ8</accession>
<evidence type="ECO:0000259" key="8">
    <source>
        <dbReference type="Pfam" id="PF12704"/>
    </source>
</evidence>
<dbReference type="RefSeq" id="WP_285233805.1">
    <property type="nucleotide sequence ID" value="NZ_CP116346.1"/>
</dbReference>
<feature type="transmembrane region" description="Helical" evidence="6">
    <location>
        <begin position="331"/>
        <end position="357"/>
    </location>
</feature>
<comment type="subcellular location">
    <subcellularLocation>
        <location evidence="1">Cell membrane</location>
        <topology evidence="1">Multi-pass membrane protein</topology>
    </subcellularLocation>
</comment>
<dbReference type="Pfam" id="PF02687">
    <property type="entry name" value="FtsX"/>
    <property type="match status" value="2"/>
</dbReference>
<dbReference type="InterPro" id="IPR050250">
    <property type="entry name" value="Macrolide_Exporter_MacB"/>
</dbReference>
<reference evidence="9" key="1">
    <citation type="submission" date="2023-01" db="EMBL/GenBank/DDBJ databases">
        <title>Whole genome sequence of Paucibacter sp. S2-9 isolated from pond sediment.</title>
        <authorList>
            <person name="Jung J.Y."/>
        </authorList>
    </citation>
    <scope>NUCLEOTIDE SEQUENCE</scope>
    <source>
        <strain evidence="9">S2-9</strain>
    </source>
</reference>
<dbReference type="InterPro" id="IPR003838">
    <property type="entry name" value="ABC3_permease_C"/>
</dbReference>
<dbReference type="GO" id="GO:0005886">
    <property type="term" value="C:plasma membrane"/>
    <property type="evidence" value="ECO:0007669"/>
    <property type="project" value="UniProtKB-SubCell"/>
</dbReference>
<dbReference type="GO" id="GO:0022857">
    <property type="term" value="F:transmembrane transporter activity"/>
    <property type="evidence" value="ECO:0007669"/>
    <property type="project" value="TreeGrafter"/>
</dbReference>
<feature type="transmembrane region" description="Helical" evidence="6">
    <location>
        <begin position="377"/>
        <end position="402"/>
    </location>
</feature>
<dbReference type="KEGG" id="pais:PFX98_03570"/>
<evidence type="ECO:0000259" key="7">
    <source>
        <dbReference type="Pfam" id="PF02687"/>
    </source>
</evidence>
<sequence length="809" mass="87767">MKFLDLRVAWRQLLAEPLNAAVLIGGLALALAACYLLAILLGERYRPDPALQAPERIVLIDFHGNMPGREEDWFLGSPFVFSQALAQARAPVQLLSRVSEDMVTLRQGERSVRASTLAADASLVELFNLRALQGDLRSSLGRPDTIAITEGLARKLFGHTAVLGKTLVLGKHPLSVAAVLPEPQSRSQFRAEAYLGFDAPAAGIDRDTREAWFMIAGRVYGRLLPGASAAQVGAVAQALLDASPIMKELPPEWTAKGRKAAFMRALPVTEMPFEGREGRLRVQVLAALAAIAALLLSLALLNFVNLSGVRTLQRQREIAVRKSLGLSPARLLLQFAVEAQLSILLASALALLLAWLLLPWLTNALRVPMPDALLQPLPLLGLLLVGLLLGLLVSLYPAWLAWRQQAAAALQGRQASEGRGGLLLRRVLSGLQFGIALLVCSLALLLSLQNRHVLQRELGYHPEGALALPMPAGASAQQAEDLRQALAQLAEVSAMAWTDSVPGSARLDRNADFSYQDRQAKLRMSALDSDFFAFYKVPLLAGELAGAGRDAIVLDEPAVRALGFASAAEAIGKTVASTMVGLNQQREQLRIVGVVPALTLEGTRELPRPHMLRLQRSEQALAERRGFWVLNLRLKPHYQTDRQAEQTAEQLLAPAWKRIFPGEPFSVESVEQAMLEPYETDRRIAQLVSATGVLALALAGFGVYALAAYLVQRHARELVLRKLHGASSLQALTRLLREFAVLLLLAALIALPLSWWLGQQYLSQFADRSPSGAWPQGLALAGLLLVSLLASLRHGLAAMAMRPVLALRA</sequence>
<feature type="transmembrane region" description="Helical" evidence="6">
    <location>
        <begin position="423"/>
        <end position="446"/>
    </location>
</feature>
<feature type="transmembrane region" description="Helical" evidence="6">
    <location>
        <begin position="687"/>
        <end position="711"/>
    </location>
</feature>
<gene>
    <name evidence="9" type="ORF">PFX98_03570</name>
</gene>
<keyword evidence="2" id="KW-1003">Cell membrane</keyword>
<feature type="domain" description="MacB-like periplasmic core" evidence="8">
    <location>
        <begin position="24"/>
        <end position="236"/>
    </location>
</feature>
<dbReference type="Proteomes" id="UP001177769">
    <property type="component" value="Chromosome"/>
</dbReference>
<dbReference type="EMBL" id="CP116346">
    <property type="protein sequence ID" value="WIT12704.1"/>
    <property type="molecule type" value="Genomic_DNA"/>
</dbReference>
<name>A0AA95NHZ8_9BURK</name>
<feature type="transmembrane region" description="Helical" evidence="6">
    <location>
        <begin position="739"/>
        <end position="758"/>
    </location>
</feature>
<keyword evidence="3 6" id="KW-0812">Transmembrane</keyword>
<feature type="domain" description="ABC3 transporter permease C-terminal" evidence="7">
    <location>
        <begin position="290"/>
        <end position="404"/>
    </location>
</feature>
<evidence type="ECO:0000256" key="3">
    <source>
        <dbReference type="ARBA" id="ARBA00022692"/>
    </source>
</evidence>
<evidence type="ECO:0000256" key="4">
    <source>
        <dbReference type="ARBA" id="ARBA00022989"/>
    </source>
</evidence>
<evidence type="ECO:0000313" key="9">
    <source>
        <dbReference type="EMBL" id="WIT12704.1"/>
    </source>
</evidence>
<dbReference type="PANTHER" id="PTHR30572">
    <property type="entry name" value="MEMBRANE COMPONENT OF TRANSPORTER-RELATED"/>
    <property type="match status" value="1"/>
</dbReference>
<dbReference type="AlphaFoldDB" id="A0AA95NHZ8"/>
<evidence type="ECO:0000256" key="1">
    <source>
        <dbReference type="ARBA" id="ARBA00004651"/>
    </source>
</evidence>
<dbReference type="InterPro" id="IPR025857">
    <property type="entry name" value="MacB_PCD"/>
</dbReference>
<evidence type="ECO:0000313" key="10">
    <source>
        <dbReference type="Proteomes" id="UP001177769"/>
    </source>
</evidence>
<feature type="transmembrane region" description="Helical" evidence="6">
    <location>
        <begin position="20"/>
        <end position="41"/>
    </location>
</feature>
<keyword evidence="4 6" id="KW-1133">Transmembrane helix</keyword>
<protein>
    <submittedName>
        <fullName evidence="9">ABC transporter permease</fullName>
    </submittedName>
</protein>
<organism evidence="9 10">
    <name type="scientific">Paucibacter sediminis</name>
    <dbReference type="NCBI Taxonomy" id="3019553"/>
    <lineage>
        <taxon>Bacteria</taxon>
        <taxon>Pseudomonadati</taxon>
        <taxon>Pseudomonadota</taxon>
        <taxon>Betaproteobacteria</taxon>
        <taxon>Burkholderiales</taxon>
        <taxon>Sphaerotilaceae</taxon>
        <taxon>Roseateles</taxon>
    </lineage>
</organism>
<keyword evidence="5 6" id="KW-0472">Membrane</keyword>
<dbReference type="PANTHER" id="PTHR30572:SF18">
    <property type="entry name" value="ABC-TYPE MACROLIDE FAMILY EXPORT SYSTEM PERMEASE COMPONENT 2"/>
    <property type="match status" value="1"/>
</dbReference>
<feature type="transmembrane region" description="Helical" evidence="6">
    <location>
        <begin position="773"/>
        <end position="792"/>
    </location>
</feature>
<evidence type="ECO:0000256" key="6">
    <source>
        <dbReference type="SAM" id="Phobius"/>
    </source>
</evidence>
<dbReference type="Pfam" id="PF12704">
    <property type="entry name" value="MacB_PCD"/>
    <property type="match status" value="1"/>
</dbReference>
<proteinExistence type="predicted"/>